<keyword evidence="8" id="KW-0808">Transferase</keyword>
<dbReference type="Pfam" id="PF13976">
    <property type="entry name" value="gag_pre-integrs"/>
    <property type="match status" value="1"/>
</dbReference>
<dbReference type="Pfam" id="PF22936">
    <property type="entry name" value="Pol_BBD"/>
    <property type="match status" value="1"/>
</dbReference>
<proteinExistence type="predicted"/>
<dbReference type="EMBL" id="BQNB010017709">
    <property type="protein sequence ID" value="GJT66369.1"/>
    <property type="molecule type" value="Genomic_DNA"/>
</dbReference>
<evidence type="ECO:0000259" key="13">
    <source>
        <dbReference type="PROSITE" id="PS50994"/>
    </source>
</evidence>
<organism evidence="14 15">
    <name type="scientific">Tanacetum coccineum</name>
    <dbReference type="NCBI Taxonomy" id="301880"/>
    <lineage>
        <taxon>Eukaryota</taxon>
        <taxon>Viridiplantae</taxon>
        <taxon>Streptophyta</taxon>
        <taxon>Embryophyta</taxon>
        <taxon>Tracheophyta</taxon>
        <taxon>Spermatophyta</taxon>
        <taxon>Magnoliopsida</taxon>
        <taxon>eudicotyledons</taxon>
        <taxon>Gunneridae</taxon>
        <taxon>Pentapetalae</taxon>
        <taxon>asterids</taxon>
        <taxon>campanulids</taxon>
        <taxon>Asterales</taxon>
        <taxon>Asteraceae</taxon>
        <taxon>Asteroideae</taxon>
        <taxon>Anthemideae</taxon>
        <taxon>Anthemidinae</taxon>
        <taxon>Tanacetum</taxon>
    </lineage>
</organism>
<feature type="region of interest" description="Disordered" evidence="12">
    <location>
        <begin position="1108"/>
        <end position="1159"/>
    </location>
</feature>
<evidence type="ECO:0000256" key="9">
    <source>
        <dbReference type="ARBA" id="ARBA00023125"/>
    </source>
</evidence>
<dbReference type="Pfam" id="PF00665">
    <property type="entry name" value="rve"/>
    <property type="match status" value="1"/>
</dbReference>
<evidence type="ECO:0000256" key="12">
    <source>
        <dbReference type="SAM" id="MobiDB-lite"/>
    </source>
</evidence>
<reference evidence="14" key="2">
    <citation type="submission" date="2022-01" db="EMBL/GenBank/DDBJ databases">
        <authorList>
            <person name="Yamashiro T."/>
            <person name="Shiraishi A."/>
            <person name="Satake H."/>
            <person name="Nakayama K."/>
        </authorList>
    </citation>
    <scope>NUCLEOTIDE SEQUENCE</scope>
</reference>
<keyword evidence="2" id="KW-0479">Metal-binding</keyword>
<dbReference type="CDD" id="cd01647">
    <property type="entry name" value="RT_LTR"/>
    <property type="match status" value="1"/>
</dbReference>
<dbReference type="Pfam" id="PF00078">
    <property type="entry name" value="RVT_1"/>
    <property type="match status" value="1"/>
</dbReference>
<dbReference type="PANTHER" id="PTHR37984:SF5">
    <property type="entry name" value="PROTEIN NYNRIN-LIKE"/>
    <property type="match status" value="1"/>
</dbReference>
<feature type="compositionally biased region" description="Polar residues" evidence="12">
    <location>
        <begin position="1108"/>
        <end position="1122"/>
    </location>
</feature>
<evidence type="ECO:0000256" key="7">
    <source>
        <dbReference type="ARBA" id="ARBA00022918"/>
    </source>
</evidence>
<dbReference type="InterPro" id="IPR012337">
    <property type="entry name" value="RNaseH-like_sf"/>
</dbReference>
<feature type="coiled-coil region" evidence="11">
    <location>
        <begin position="911"/>
        <end position="1011"/>
    </location>
</feature>
<dbReference type="InterPro" id="IPR054722">
    <property type="entry name" value="PolX-like_BBD"/>
</dbReference>
<dbReference type="InterPro" id="IPR043502">
    <property type="entry name" value="DNA/RNA_pol_sf"/>
</dbReference>
<dbReference type="InterPro" id="IPR036397">
    <property type="entry name" value="RNaseH_sf"/>
</dbReference>
<protein>
    <submittedName>
        <fullName evidence="14">Ribonuclease H-like domain-containing protein</fullName>
    </submittedName>
</protein>
<keyword evidence="11" id="KW-0175">Coiled coil</keyword>
<evidence type="ECO:0000313" key="14">
    <source>
        <dbReference type="EMBL" id="GJT66369.1"/>
    </source>
</evidence>
<keyword evidence="3" id="KW-0064">Aspartyl protease</keyword>
<dbReference type="Gene3D" id="3.30.420.10">
    <property type="entry name" value="Ribonuclease H-like superfamily/Ribonuclease H"/>
    <property type="match status" value="1"/>
</dbReference>
<keyword evidence="8" id="KW-0239">DNA-directed DNA polymerase</keyword>
<evidence type="ECO:0000256" key="3">
    <source>
        <dbReference type="ARBA" id="ARBA00022750"/>
    </source>
</evidence>
<comment type="caution">
    <text evidence="14">The sequence shown here is derived from an EMBL/GenBank/DDBJ whole genome shotgun (WGS) entry which is preliminary data.</text>
</comment>
<evidence type="ECO:0000256" key="11">
    <source>
        <dbReference type="SAM" id="Coils"/>
    </source>
</evidence>
<dbReference type="PANTHER" id="PTHR37984">
    <property type="entry name" value="PROTEIN CBG26694"/>
    <property type="match status" value="1"/>
</dbReference>
<feature type="domain" description="Integrase catalytic" evidence="13">
    <location>
        <begin position="1543"/>
        <end position="1676"/>
    </location>
</feature>
<keyword evidence="8" id="KW-0548">Nucleotidyltransferase</keyword>
<dbReference type="PROSITE" id="PS50994">
    <property type="entry name" value="INTEGRASE"/>
    <property type="match status" value="1"/>
</dbReference>
<evidence type="ECO:0000313" key="15">
    <source>
        <dbReference type="Proteomes" id="UP001151760"/>
    </source>
</evidence>
<dbReference type="InterPro" id="IPR025724">
    <property type="entry name" value="GAG-pre-integrase_dom"/>
</dbReference>
<keyword evidence="5" id="KW-0460">Magnesium</keyword>
<dbReference type="Pfam" id="PF17921">
    <property type="entry name" value="Integrase_H2C2"/>
    <property type="match status" value="1"/>
</dbReference>
<keyword evidence="6" id="KW-0229">DNA integration</keyword>
<evidence type="ECO:0000256" key="8">
    <source>
        <dbReference type="ARBA" id="ARBA00022932"/>
    </source>
</evidence>
<evidence type="ECO:0000256" key="1">
    <source>
        <dbReference type="ARBA" id="ARBA00022670"/>
    </source>
</evidence>
<feature type="region of interest" description="Disordered" evidence="12">
    <location>
        <begin position="690"/>
        <end position="710"/>
    </location>
</feature>
<evidence type="ECO:0000256" key="2">
    <source>
        <dbReference type="ARBA" id="ARBA00022723"/>
    </source>
</evidence>
<dbReference type="InterPro" id="IPR001584">
    <property type="entry name" value="Integrase_cat-core"/>
</dbReference>
<name>A0ABQ5FT18_9ASTR</name>
<keyword evidence="1" id="KW-0645">Protease</keyword>
<dbReference type="SUPFAM" id="SSF56672">
    <property type="entry name" value="DNA/RNA polymerases"/>
    <property type="match status" value="1"/>
</dbReference>
<dbReference type="Proteomes" id="UP001151760">
    <property type="component" value="Unassembled WGS sequence"/>
</dbReference>
<dbReference type="Gene3D" id="3.30.70.270">
    <property type="match status" value="1"/>
</dbReference>
<sequence>MPVESGSSFDFITRYGLVAKYHALIVVGEKDNIDSVTSKEGWDKSEEKRLEDVLIVRGFPEVFPKDLPGLPPARQVRFRIDLVPGVAPVARAPYQLALAENAELLTQVARTLPDKGFYKDPSFLALGEHQLVFVRQEERWFFLDVVYSKIDLSLVITNLRVPEDDISKTTFWFAHGHYEFQVMPFGLTNAPTVFMDLMNRVCKLYLDRFVIVFIDAILIYSKSIKEHEGHLKLIFKLLKEEKLYAKFSKYEFWLSKVQFLSHMIDSEGIHVDPAKIEAIKDWASPKTPTEIRQFLELLSDYDCEIRYHPGKANVVADALSQKERSKPLRVQALVMTIGLNLPKHILSAQSEARKEENFINKDLHGMINKSDKMYQDLKKLYWWPNMKAKIATYVSKCLTCAKTAAGQDTIWVIVDRLTKSAHFLPMREDDTLEKLTRLYLKEVVSNKNKGMGECQYIKAALFEALYGRKCRSPICWAEVGDSQLTGPEIIHETTEKIVQIKSRTVAYRLELPEKLSRVYSTFHVSKLKKCMAEEPLAIPLDEIQVDDKLHFIEEPVEIMDREVKRLKQSRIPIVKVRWNSRRGPEFTWEREDQKQKKYPHLFTNSAPVVEVMAIFVISVSSDSSKESVGTSVGRVILFATIPTTIPETMPIVTPPTTHVDTSLTPTENPTVSPIVHQSPITTRIITYYNTSSDTESGPSEDPSSDRIPSLPEAMKNMFGGNKESRKMQKTILKQNYENFAASSQEGMDKTYDRFQKLISQLEIHDTLSMDDLYNNLKVYKAKIKGKLSLSLNSLNLAFVSSENTSSTNKAINTAHDVSAASSYGQASSLTYADDVINGSEMATGHTYHKGEEIHKKDREVILPENAGYQGIKGIEIEMIQEGIHNGQSTTNALVGSSSSQVQILRYIKACLKSYESLKEHFDKQKEQLKKSNLEIIGYQLGLESLEARIVVHQKNEAVYEEDIAFLKYDVKVRDNSITKLKNQLAEALREKDDLKLKLEKFETSSKNLTDLLNSQISVNNKTGIGFDSQMTENELHDIHKNNSEVFESASDSSVNEIEEENNQVNDRFKKVEGYHAVPPPYTGNYMPSRPDLSFAGLDDSVYKTNVSETITSVPRNESTASKSSKDNLEQPKDVRPSAPIVEEWESDSDDDCVTRPSIEQNKPSYAKINFVKSNENTRKSVIEQTHIGKLKTLGKVRVLGITGQREVKLVWNNAQRVNHQNKLSHPHPKRNLVPTAVLTGNVLVNTAKQSSSRAAVSNSTARYVNTAAPRLTMNGAKPCSNVNNVTTAGTKTVVSAIQGHEENVIKSSAYWIWRLTGKVIDHISKDSGSYMPKRFDYVDPQGRLKSDQGIFDSGCSRHMTGNKSYLTDYQDIDGGFVAFARSPKGGKITGKGKIRTGKLDFEDVYFVKELKFNLFSVSQMCDKKNSVLFTETECLILSPDFKLLDESQVLLKVPRQNNMYSFNLKNVVPSGGLTCLFAKATIDESNLWHRRLGHVNFKTMNKLVRGNLVRGLPSKLFENDHTCVACQKGKQHKASCKTKLVSSISQPLQMLHMDLFGLTFVKSINHKTYCLVVTDDFSRFSWVFFLATKDETSGILKTFITGIENQINHKVKIIRCDNGTEFKNNDMNQFCGMKGIKREFSVARTPQQNRVAERKNRTLIEAARTMLADSLLPTTF</sequence>
<dbReference type="InterPro" id="IPR041588">
    <property type="entry name" value="Integrase_H2C2"/>
</dbReference>
<evidence type="ECO:0000256" key="10">
    <source>
        <dbReference type="ARBA" id="ARBA00023172"/>
    </source>
</evidence>
<dbReference type="SUPFAM" id="SSF53098">
    <property type="entry name" value="Ribonuclease H-like"/>
    <property type="match status" value="1"/>
</dbReference>
<evidence type="ECO:0000256" key="6">
    <source>
        <dbReference type="ARBA" id="ARBA00022908"/>
    </source>
</evidence>
<dbReference type="Pfam" id="PF24626">
    <property type="entry name" value="SH3_Tf2-1"/>
    <property type="match status" value="1"/>
</dbReference>
<dbReference type="InterPro" id="IPR050951">
    <property type="entry name" value="Retrovirus_Pol_polyprotein"/>
</dbReference>
<keyword evidence="7" id="KW-0695">RNA-directed DNA polymerase</keyword>
<keyword evidence="15" id="KW-1185">Reference proteome</keyword>
<dbReference type="Gene3D" id="1.10.340.70">
    <property type="match status" value="1"/>
</dbReference>
<reference evidence="14" key="1">
    <citation type="journal article" date="2022" name="Int. J. Mol. Sci.">
        <title>Draft Genome of Tanacetum Coccineum: Genomic Comparison of Closely Related Tanacetum-Family Plants.</title>
        <authorList>
            <person name="Yamashiro T."/>
            <person name="Shiraishi A."/>
            <person name="Nakayama K."/>
            <person name="Satake H."/>
        </authorList>
    </citation>
    <scope>NUCLEOTIDE SEQUENCE</scope>
</reference>
<evidence type="ECO:0000256" key="5">
    <source>
        <dbReference type="ARBA" id="ARBA00022842"/>
    </source>
</evidence>
<gene>
    <name evidence="14" type="ORF">Tco_1017849</name>
</gene>
<keyword evidence="10" id="KW-0233">DNA recombination</keyword>
<dbReference type="InterPro" id="IPR000477">
    <property type="entry name" value="RT_dom"/>
</dbReference>
<dbReference type="Gene3D" id="3.10.10.10">
    <property type="entry name" value="HIV Type 1 Reverse Transcriptase, subunit A, domain 1"/>
    <property type="match status" value="1"/>
</dbReference>
<feature type="compositionally biased region" description="Basic and acidic residues" evidence="12">
    <location>
        <begin position="1123"/>
        <end position="1135"/>
    </location>
</feature>
<accession>A0ABQ5FT18</accession>
<dbReference type="InterPro" id="IPR056924">
    <property type="entry name" value="SH3_Tf2-1"/>
</dbReference>
<feature type="compositionally biased region" description="Acidic residues" evidence="12">
    <location>
        <begin position="1142"/>
        <end position="1151"/>
    </location>
</feature>
<keyword evidence="4" id="KW-0378">Hydrolase</keyword>
<evidence type="ECO:0000256" key="4">
    <source>
        <dbReference type="ARBA" id="ARBA00022801"/>
    </source>
</evidence>
<dbReference type="InterPro" id="IPR043128">
    <property type="entry name" value="Rev_trsase/Diguanyl_cyclase"/>
</dbReference>
<keyword evidence="9" id="KW-0238">DNA-binding</keyword>